<sequence length="416" mass="47486">MIKKGILAVFICAVITVLYVYQQKSTYNYEYFSVGQDLEHHNGLKFAGSEACISCHEDIYKQHMTSAHFLTSTMATDTTIKGIYEANNNKLKIGKHHSFTINEKQDGFYQTLKNDSLNTIEKEHKIDMVIGSGVKGQSYFSWQKDKLFQLQTSYFVPTKQWINSPGYKEHTIAKPRPISVSCLECHATFAKTTASSETKYELSKRSMILGVDCERCHGPAKKHVEYQNKFPNDTIGKHIVKQSQLSRQQKMDMCALCHSGSKTKAPNKEFHFVLGDTLDNYLVKDFRDYYRAKYKSKLDVHGNQVELLEASKCFQKTETMDCNTCHSPHSNERGNLSMFNAKCINCHTHQNIECGLTEVADMQTKNNCIDCHMPMLKSNSLKIQNESGLVQVKVRSHFISINQTSKSKINQYIDSL</sequence>
<dbReference type="AlphaFoldDB" id="A0A4Q9FLW8"/>
<organism evidence="3 4">
    <name type="scientific">Hyunsoonleella flava</name>
    <dbReference type="NCBI Taxonomy" id="2527939"/>
    <lineage>
        <taxon>Bacteria</taxon>
        <taxon>Pseudomonadati</taxon>
        <taxon>Bacteroidota</taxon>
        <taxon>Flavobacteriia</taxon>
        <taxon>Flavobacteriales</taxon>
        <taxon>Flavobacteriaceae</taxon>
    </lineage>
</organism>
<dbReference type="SUPFAM" id="SSF48695">
    <property type="entry name" value="Multiheme cytochromes"/>
    <property type="match status" value="1"/>
</dbReference>
<evidence type="ECO:0000313" key="4">
    <source>
        <dbReference type="Proteomes" id="UP000291142"/>
    </source>
</evidence>
<keyword evidence="4" id="KW-1185">Reference proteome</keyword>
<proteinExistence type="predicted"/>
<dbReference type="PANTHER" id="PTHR35038">
    <property type="entry name" value="DISSIMILATORY SULFITE REDUCTASE SIRA"/>
    <property type="match status" value="1"/>
</dbReference>
<keyword evidence="1" id="KW-0732">Signal</keyword>
<accession>A0A4Q9FLW8</accession>
<reference evidence="3 4" key="1">
    <citation type="submission" date="2019-02" db="EMBL/GenBank/DDBJ databases">
        <title>Hyunsoonleella sp., isolated from marine sediment.</title>
        <authorList>
            <person name="Liu B.-T."/>
        </authorList>
    </citation>
    <scope>NUCLEOTIDE SEQUENCE [LARGE SCALE GENOMIC DNA]</scope>
    <source>
        <strain evidence="3 4">T58</strain>
    </source>
</reference>
<evidence type="ECO:0000259" key="2">
    <source>
        <dbReference type="Pfam" id="PF13435"/>
    </source>
</evidence>
<name>A0A4Q9FLW8_9FLAO</name>
<dbReference type="Proteomes" id="UP000291142">
    <property type="component" value="Unassembled WGS sequence"/>
</dbReference>
<comment type="caution">
    <text evidence="3">The sequence shown here is derived from an EMBL/GenBank/DDBJ whole genome shotgun (WGS) entry which is preliminary data.</text>
</comment>
<protein>
    <recommendedName>
        <fullName evidence="2">Cytochrome c-552/4 domain-containing protein</fullName>
    </recommendedName>
</protein>
<dbReference type="InterPro" id="IPR023155">
    <property type="entry name" value="Cyt_c-552/4"/>
</dbReference>
<dbReference type="RefSeq" id="WP_130962804.1">
    <property type="nucleotide sequence ID" value="NZ_SIRT01000001.1"/>
</dbReference>
<dbReference type="Gene3D" id="1.10.1130.10">
    <property type="entry name" value="Flavocytochrome C3, Chain A"/>
    <property type="match status" value="1"/>
</dbReference>
<dbReference type="PANTHER" id="PTHR35038:SF8">
    <property type="entry name" value="C-TYPE POLYHEME CYTOCHROME OMCC"/>
    <property type="match status" value="1"/>
</dbReference>
<dbReference type="EMBL" id="SIRT01000001">
    <property type="protein sequence ID" value="TBN06817.1"/>
    <property type="molecule type" value="Genomic_DNA"/>
</dbReference>
<gene>
    <name evidence="3" type="ORF">EYD45_02725</name>
</gene>
<feature type="domain" description="Cytochrome c-552/4" evidence="2">
    <location>
        <begin position="178"/>
        <end position="218"/>
    </location>
</feature>
<dbReference type="InterPro" id="IPR036280">
    <property type="entry name" value="Multihaem_cyt_sf"/>
</dbReference>
<evidence type="ECO:0000256" key="1">
    <source>
        <dbReference type="ARBA" id="ARBA00022729"/>
    </source>
</evidence>
<dbReference type="OrthoDB" id="9814800at2"/>
<evidence type="ECO:0000313" key="3">
    <source>
        <dbReference type="EMBL" id="TBN06817.1"/>
    </source>
</evidence>
<dbReference type="Pfam" id="PF13435">
    <property type="entry name" value="Cytochrome_C554"/>
    <property type="match status" value="1"/>
</dbReference>
<dbReference type="InterPro" id="IPR051829">
    <property type="entry name" value="Multiheme_Cytochr_ET"/>
</dbReference>